<sequence length="176" mass="19859">MKRYTSHSMEQGVWQYSSTTIVRWHAEHDGMGINTGGGRSGFFVSDFFSSGFFSSGFGGGPTLITSADLPTFLVRTITSIGSTFPVTRLRMVPEEEILRDKEEIRDLRDRLKFIEEKVTFLLSQQSSASEKSRDGKGASTSEEQGVQATEVAQPRKRRRHQKSYGQTKCRDENHLK</sequence>
<keyword evidence="1" id="KW-0175">Coiled coil</keyword>
<gene>
    <name evidence="3" type="ORF">CB5_LOCUS26634</name>
</gene>
<feature type="compositionally biased region" description="Polar residues" evidence="2">
    <location>
        <begin position="138"/>
        <end position="147"/>
    </location>
</feature>
<name>A0A6V7QJY3_ANACO</name>
<evidence type="ECO:0000256" key="2">
    <source>
        <dbReference type="SAM" id="MobiDB-lite"/>
    </source>
</evidence>
<reference evidence="3" key="1">
    <citation type="submission" date="2020-07" db="EMBL/GenBank/DDBJ databases">
        <authorList>
            <person name="Lin J."/>
        </authorList>
    </citation>
    <scope>NUCLEOTIDE SEQUENCE</scope>
</reference>
<evidence type="ECO:0000256" key="1">
    <source>
        <dbReference type="SAM" id="Coils"/>
    </source>
</evidence>
<feature type="region of interest" description="Disordered" evidence="2">
    <location>
        <begin position="125"/>
        <end position="176"/>
    </location>
</feature>
<feature type="coiled-coil region" evidence="1">
    <location>
        <begin position="97"/>
        <end position="124"/>
    </location>
</feature>
<organism evidence="3">
    <name type="scientific">Ananas comosus var. bracteatus</name>
    <name type="common">red pineapple</name>
    <dbReference type="NCBI Taxonomy" id="296719"/>
    <lineage>
        <taxon>Eukaryota</taxon>
        <taxon>Viridiplantae</taxon>
        <taxon>Streptophyta</taxon>
        <taxon>Embryophyta</taxon>
        <taxon>Tracheophyta</taxon>
        <taxon>Spermatophyta</taxon>
        <taxon>Magnoliopsida</taxon>
        <taxon>Liliopsida</taxon>
        <taxon>Poales</taxon>
        <taxon>Bromeliaceae</taxon>
        <taxon>Bromelioideae</taxon>
        <taxon>Ananas</taxon>
    </lineage>
</organism>
<proteinExistence type="predicted"/>
<evidence type="ECO:0000313" key="3">
    <source>
        <dbReference type="EMBL" id="CAD1843423.1"/>
    </source>
</evidence>
<protein>
    <submittedName>
        <fullName evidence="3">Uncharacterized protein</fullName>
    </submittedName>
</protein>
<dbReference type="AlphaFoldDB" id="A0A6V7QJY3"/>
<dbReference type="EMBL" id="LR862136">
    <property type="protein sequence ID" value="CAD1843423.1"/>
    <property type="molecule type" value="Genomic_DNA"/>
</dbReference>
<accession>A0A6V7QJY3</accession>